<evidence type="ECO:0000313" key="3">
    <source>
        <dbReference type="EMBL" id="CAF5128232.1"/>
    </source>
</evidence>
<proteinExistence type="predicted"/>
<protein>
    <submittedName>
        <fullName evidence="3">Uncharacterized protein</fullName>
    </submittedName>
</protein>
<feature type="non-terminal residue" evidence="3">
    <location>
        <position position="1"/>
    </location>
</feature>
<name>A0A822FJ31_9BILA</name>
<evidence type="ECO:0000313" key="4">
    <source>
        <dbReference type="Proteomes" id="UP000663848"/>
    </source>
</evidence>
<gene>
    <name evidence="2" type="ORF">QYT958_LOCUS43919</name>
    <name evidence="3" type="ORF">QYT958_LOCUS46560</name>
</gene>
<feature type="region of interest" description="Disordered" evidence="1">
    <location>
        <begin position="1"/>
        <end position="55"/>
    </location>
</feature>
<dbReference type="Proteomes" id="UP000663848">
    <property type="component" value="Unassembled WGS sequence"/>
</dbReference>
<sequence>DDDDDDDDDDDEHSSHMTTSKDCSSSETHEDDESHSHSQRPALYNQRISNTNDSAIDLSRTEIKTGNLLSAIPSKSPSPL</sequence>
<evidence type="ECO:0000313" key="2">
    <source>
        <dbReference type="EMBL" id="CAF5081445.1"/>
    </source>
</evidence>
<feature type="non-terminal residue" evidence="3">
    <location>
        <position position="80"/>
    </location>
</feature>
<comment type="caution">
    <text evidence="3">The sequence shown here is derived from an EMBL/GenBank/DDBJ whole genome shotgun (WGS) entry which is preliminary data.</text>
</comment>
<evidence type="ECO:0000256" key="1">
    <source>
        <dbReference type="SAM" id="MobiDB-lite"/>
    </source>
</evidence>
<dbReference type="EMBL" id="CAJOBR010065129">
    <property type="protein sequence ID" value="CAF5081445.1"/>
    <property type="molecule type" value="Genomic_DNA"/>
</dbReference>
<feature type="compositionally biased region" description="Acidic residues" evidence="1">
    <location>
        <begin position="1"/>
        <end position="12"/>
    </location>
</feature>
<dbReference type="AlphaFoldDB" id="A0A822FJ31"/>
<reference evidence="3" key="1">
    <citation type="submission" date="2021-02" db="EMBL/GenBank/DDBJ databases">
        <authorList>
            <person name="Nowell W R."/>
        </authorList>
    </citation>
    <scope>NUCLEOTIDE SEQUENCE</scope>
</reference>
<accession>A0A822FJ31</accession>
<dbReference type="EMBL" id="CAJOBR010083389">
    <property type="protein sequence ID" value="CAF5128232.1"/>
    <property type="molecule type" value="Genomic_DNA"/>
</dbReference>
<organism evidence="3 4">
    <name type="scientific">Rotaria socialis</name>
    <dbReference type="NCBI Taxonomy" id="392032"/>
    <lineage>
        <taxon>Eukaryota</taxon>
        <taxon>Metazoa</taxon>
        <taxon>Spiralia</taxon>
        <taxon>Gnathifera</taxon>
        <taxon>Rotifera</taxon>
        <taxon>Eurotatoria</taxon>
        <taxon>Bdelloidea</taxon>
        <taxon>Philodinida</taxon>
        <taxon>Philodinidae</taxon>
        <taxon>Rotaria</taxon>
    </lineage>
</organism>